<feature type="transmembrane region" description="Helical" evidence="7">
    <location>
        <begin position="9"/>
        <end position="27"/>
    </location>
</feature>
<evidence type="ECO:0000313" key="8">
    <source>
        <dbReference type="EMBL" id="SAI46366.1"/>
    </source>
</evidence>
<feature type="transmembrane region" description="Helical" evidence="7">
    <location>
        <begin position="80"/>
        <end position="100"/>
    </location>
</feature>
<keyword evidence="2" id="KW-0813">Transport</keyword>
<keyword evidence="4 7" id="KW-0812">Transmembrane</keyword>
<sequence length="666" mass="71632">MPFLDRQAWLYSLKTFLAAAAALYVAMASGQERPYWAMMTVYIVSQPLVGPTRAKGLYRILGTFIGGVATLIMLPNLVHAPVLLSAAMALWLSLALYIALLHRGPNGYMFMLAGYTAALLGFPAVESPQTIFDSVVARSEEIMLGAGMAIAFAAILLPASVRPTLNGRIGSWMQDAARWYHGIRHGQPQQVPLSKLSADLVQLESLIAMMRHEGHRHTGIAGALEKLRERMLLLLPVLSSLSDRLVRLQADGSLPAALGCLLDDIGAWLQQHEGADEAAASALRARVAALRPAGTSEHDLLLASLLLRLDELIGLWLDCASLREVAIHAPGAVPRRHSRFPSLRLGQERHVDHGMAAMAALSTGASLFAYCLVWIAVGWEAGGNGAMMAAIASAFFASQDDPAPAIFGFGLWLAVAAVIGAVCLFGVFPAIHEFGTLVACLALIFLPLGVMMYGPRTMQIGLPLTVNLAALLSVQNSREYDIVSFVNNAVAMVIGIGFAVVFTKVFRSVSVEWSARRLARRAWGMLAEVAAGSGGPADKQQLIARILDLLGVLAPRIARASRGNGIEGIDMLADTRVGLNLLQLRRVRPRLQPAVLAGLDEILADVAAHYRRQSAAGTPEAGSEALRQRLDTAIARESKDAETRRNDDYLHSLVGLRMSLFRHQAA</sequence>
<proteinExistence type="predicted"/>
<feature type="transmembrane region" description="Helical" evidence="7">
    <location>
        <begin position="405"/>
        <end position="428"/>
    </location>
</feature>
<dbReference type="Pfam" id="PF04632">
    <property type="entry name" value="FUSC"/>
    <property type="match status" value="1"/>
</dbReference>
<evidence type="ECO:0000313" key="9">
    <source>
        <dbReference type="Proteomes" id="UP000077037"/>
    </source>
</evidence>
<reference evidence="8 9" key="1">
    <citation type="submission" date="2016-03" db="EMBL/GenBank/DDBJ databases">
        <authorList>
            <consortium name="Pathogen Informatics"/>
        </authorList>
    </citation>
    <scope>NUCLEOTIDE SEQUENCE [LARGE SCALE GENOMIC DNA]</scope>
    <source>
        <strain evidence="8 9">NCTC13364</strain>
    </source>
</reference>
<organism evidence="8 9">
    <name type="scientific">Bordetella ansorpii</name>
    <dbReference type="NCBI Taxonomy" id="288768"/>
    <lineage>
        <taxon>Bacteria</taxon>
        <taxon>Pseudomonadati</taxon>
        <taxon>Pseudomonadota</taxon>
        <taxon>Betaproteobacteria</taxon>
        <taxon>Burkholderiales</taxon>
        <taxon>Alcaligenaceae</taxon>
        <taxon>Bordetella</taxon>
    </lineage>
</organism>
<dbReference type="GO" id="GO:0005886">
    <property type="term" value="C:plasma membrane"/>
    <property type="evidence" value="ECO:0007669"/>
    <property type="project" value="UniProtKB-SubCell"/>
</dbReference>
<dbReference type="Proteomes" id="UP000077037">
    <property type="component" value="Unassembled WGS sequence"/>
</dbReference>
<dbReference type="PANTHER" id="PTHR30509:SF9">
    <property type="entry name" value="MULTIDRUG RESISTANCE PROTEIN MDTO"/>
    <property type="match status" value="1"/>
</dbReference>
<feature type="transmembrane region" description="Helical" evidence="7">
    <location>
        <begin position="145"/>
        <end position="165"/>
    </location>
</feature>
<evidence type="ECO:0000256" key="4">
    <source>
        <dbReference type="ARBA" id="ARBA00022692"/>
    </source>
</evidence>
<comment type="subcellular location">
    <subcellularLocation>
        <location evidence="1">Cell membrane</location>
        <topology evidence="1">Multi-pass membrane protein</topology>
    </subcellularLocation>
</comment>
<dbReference type="InterPro" id="IPR006726">
    <property type="entry name" value="PHBA_efflux_AaeB/fusaric-R"/>
</dbReference>
<dbReference type="GO" id="GO:0022857">
    <property type="term" value="F:transmembrane transporter activity"/>
    <property type="evidence" value="ECO:0007669"/>
    <property type="project" value="InterPro"/>
</dbReference>
<evidence type="ECO:0000256" key="6">
    <source>
        <dbReference type="ARBA" id="ARBA00023136"/>
    </source>
</evidence>
<dbReference type="OrthoDB" id="6538131at2"/>
<evidence type="ECO:0000256" key="1">
    <source>
        <dbReference type="ARBA" id="ARBA00004651"/>
    </source>
</evidence>
<dbReference type="PANTHER" id="PTHR30509">
    <property type="entry name" value="P-HYDROXYBENZOIC ACID EFFLUX PUMP SUBUNIT-RELATED"/>
    <property type="match status" value="1"/>
</dbReference>
<feature type="transmembrane region" description="Helical" evidence="7">
    <location>
        <begin position="56"/>
        <end position="74"/>
    </location>
</feature>
<dbReference type="RefSeq" id="WP_066416617.1">
    <property type="nucleotide sequence ID" value="NZ_FKBS01000025.1"/>
</dbReference>
<feature type="transmembrane region" description="Helical" evidence="7">
    <location>
        <begin position="434"/>
        <end position="453"/>
    </location>
</feature>
<dbReference type="EMBL" id="FKBS01000025">
    <property type="protein sequence ID" value="SAI46366.1"/>
    <property type="molecule type" value="Genomic_DNA"/>
</dbReference>
<keyword evidence="5 7" id="KW-1133">Transmembrane helix</keyword>
<dbReference type="AlphaFoldDB" id="A0A157QLG2"/>
<protein>
    <submittedName>
        <fullName evidence="8">Multidrug efflux protein</fullName>
    </submittedName>
</protein>
<gene>
    <name evidence="8" type="primary">aaeB_1</name>
    <name evidence="8" type="ORF">SAMEA1982600_03677</name>
</gene>
<feature type="transmembrane region" description="Helical" evidence="7">
    <location>
        <begin position="107"/>
        <end position="125"/>
    </location>
</feature>
<evidence type="ECO:0000256" key="7">
    <source>
        <dbReference type="SAM" id="Phobius"/>
    </source>
</evidence>
<feature type="transmembrane region" description="Helical" evidence="7">
    <location>
        <begin position="482"/>
        <end position="506"/>
    </location>
</feature>
<evidence type="ECO:0000256" key="5">
    <source>
        <dbReference type="ARBA" id="ARBA00022989"/>
    </source>
</evidence>
<evidence type="ECO:0000256" key="2">
    <source>
        <dbReference type="ARBA" id="ARBA00022448"/>
    </source>
</evidence>
<accession>A0A157QLG2</accession>
<keyword evidence="6 7" id="KW-0472">Membrane</keyword>
<evidence type="ECO:0000256" key="3">
    <source>
        <dbReference type="ARBA" id="ARBA00022475"/>
    </source>
</evidence>
<feature type="transmembrane region" description="Helical" evidence="7">
    <location>
        <begin position="354"/>
        <end position="375"/>
    </location>
</feature>
<keyword evidence="3" id="KW-1003">Cell membrane</keyword>
<name>A0A157QLG2_9BORD</name>